<dbReference type="PRINTS" id="PR00003">
    <property type="entry name" value="4DISULPHCORE"/>
</dbReference>
<dbReference type="PANTHER" id="PTHR19441">
    <property type="entry name" value="WHEY ACDIC PROTEIN WAP"/>
    <property type="match status" value="1"/>
</dbReference>
<reference evidence="4" key="2">
    <citation type="submission" date="2025-08" db="UniProtKB">
        <authorList>
            <consortium name="Ensembl"/>
        </authorList>
    </citation>
    <scope>IDENTIFICATION</scope>
</reference>
<dbReference type="GO" id="GO:0045087">
    <property type="term" value="P:innate immune response"/>
    <property type="evidence" value="ECO:0007669"/>
    <property type="project" value="TreeGrafter"/>
</dbReference>
<dbReference type="Ensembl" id="ENSPEMT00000030425.2">
    <property type="protein sequence ID" value="ENSPEMP00000026031.2"/>
    <property type="gene ID" value="ENSPEMG00000022266.2"/>
</dbReference>
<evidence type="ECO:0000313" key="5">
    <source>
        <dbReference type="Proteomes" id="UP000694547"/>
    </source>
</evidence>
<dbReference type="Gene3D" id="4.10.75.10">
    <property type="entry name" value="Elafin-like"/>
    <property type="match status" value="1"/>
</dbReference>
<protein>
    <recommendedName>
        <fullName evidence="3">WAP domain-containing protein</fullName>
    </recommendedName>
</protein>
<dbReference type="PANTHER" id="PTHR19441:SF92">
    <property type="entry name" value="WAP FOUR-DISULFIDE CORE DOMAIN PROTEIN 18"/>
    <property type="match status" value="1"/>
</dbReference>
<feature type="signal peptide" evidence="2">
    <location>
        <begin position="1"/>
        <end position="22"/>
    </location>
</feature>
<dbReference type="PROSITE" id="PS51390">
    <property type="entry name" value="WAP"/>
    <property type="match status" value="1"/>
</dbReference>
<name>A0A8C8U6M9_PERMB</name>
<dbReference type="GO" id="GO:0004867">
    <property type="term" value="F:serine-type endopeptidase inhibitor activity"/>
    <property type="evidence" value="ECO:0007669"/>
    <property type="project" value="TreeGrafter"/>
</dbReference>
<evidence type="ECO:0000256" key="2">
    <source>
        <dbReference type="SAM" id="SignalP"/>
    </source>
</evidence>
<dbReference type="GeneTree" id="ENSGT00530000064879"/>
<dbReference type="InterPro" id="IPR050514">
    <property type="entry name" value="WAP_four-disulfide_core"/>
</dbReference>
<proteinExistence type="predicted"/>
<accession>A0A8C8U6M9</accession>
<dbReference type="GO" id="GO:0005615">
    <property type="term" value="C:extracellular space"/>
    <property type="evidence" value="ECO:0007669"/>
    <property type="project" value="TreeGrafter"/>
</dbReference>
<evidence type="ECO:0000256" key="1">
    <source>
        <dbReference type="ARBA" id="ARBA00022690"/>
    </source>
</evidence>
<dbReference type="SMART" id="SM00217">
    <property type="entry name" value="WAP"/>
    <property type="match status" value="1"/>
</dbReference>
<evidence type="ECO:0000313" key="4">
    <source>
        <dbReference type="Ensembl" id="ENSPEMP00000026031.2"/>
    </source>
</evidence>
<dbReference type="SUPFAM" id="SSF57256">
    <property type="entry name" value="Elafin-like"/>
    <property type="match status" value="1"/>
</dbReference>
<keyword evidence="5" id="KW-1185">Reference proteome</keyword>
<organism evidence="4 5">
    <name type="scientific">Peromyscus maniculatus bairdii</name>
    <name type="common">Prairie deer mouse</name>
    <dbReference type="NCBI Taxonomy" id="230844"/>
    <lineage>
        <taxon>Eukaryota</taxon>
        <taxon>Metazoa</taxon>
        <taxon>Chordata</taxon>
        <taxon>Craniata</taxon>
        <taxon>Vertebrata</taxon>
        <taxon>Euteleostomi</taxon>
        <taxon>Mammalia</taxon>
        <taxon>Eutheria</taxon>
        <taxon>Euarchontoglires</taxon>
        <taxon>Glires</taxon>
        <taxon>Rodentia</taxon>
        <taxon>Myomorpha</taxon>
        <taxon>Muroidea</taxon>
        <taxon>Cricetidae</taxon>
        <taxon>Neotominae</taxon>
        <taxon>Peromyscus</taxon>
    </lineage>
</organism>
<dbReference type="Pfam" id="PF00095">
    <property type="entry name" value="WAP"/>
    <property type="match status" value="1"/>
</dbReference>
<reference evidence="4 5" key="1">
    <citation type="submission" date="2018-10" db="EMBL/GenBank/DDBJ databases">
        <title>Improved assembly of the deer mouse Peromyscus maniculatus genome.</title>
        <authorList>
            <person name="Lassance J.-M."/>
            <person name="Hoekstra H.E."/>
        </authorList>
    </citation>
    <scope>NUCLEOTIDE SEQUENCE [LARGE SCALE GENOMIC DNA]</scope>
</reference>
<feature type="domain" description="WAP" evidence="3">
    <location>
        <begin position="28"/>
        <end position="75"/>
    </location>
</feature>
<dbReference type="InterPro" id="IPR036645">
    <property type="entry name" value="Elafin-like_sf"/>
</dbReference>
<reference evidence="4" key="3">
    <citation type="submission" date="2025-09" db="UniProtKB">
        <authorList>
            <consortium name="Ensembl"/>
        </authorList>
    </citation>
    <scope>IDENTIFICATION</scope>
</reference>
<feature type="chain" id="PRO_5034352047" description="WAP domain-containing protein" evidence="2">
    <location>
        <begin position="23"/>
        <end position="88"/>
    </location>
</feature>
<dbReference type="AlphaFoldDB" id="A0A8C8U6M9"/>
<dbReference type="FunFam" id="4.10.75.10:FF:000001">
    <property type="entry name" value="Anosmin 1"/>
    <property type="match status" value="1"/>
</dbReference>
<sequence>MKAGILLVLVALIAMEMDKACALSSHGKLQKPGACPKVQPNTGGSCHERCSGDESCPGKMKCCSLGCGHACLTPVFKVSIVQCIFLLL</sequence>
<dbReference type="InterPro" id="IPR008197">
    <property type="entry name" value="WAP_dom"/>
</dbReference>
<evidence type="ECO:0000259" key="3">
    <source>
        <dbReference type="PROSITE" id="PS51390"/>
    </source>
</evidence>
<dbReference type="CDD" id="cd00199">
    <property type="entry name" value="WAP"/>
    <property type="match status" value="1"/>
</dbReference>
<keyword evidence="1" id="KW-0646">Protease inhibitor</keyword>
<keyword evidence="2" id="KW-0732">Signal</keyword>
<dbReference type="Proteomes" id="UP000694547">
    <property type="component" value="Chromosome 8"/>
</dbReference>
<dbReference type="GO" id="GO:0019731">
    <property type="term" value="P:antibacterial humoral response"/>
    <property type="evidence" value="ECO:0007669"/>
    <property type="project" value="TreeGrafter"/>
</dbReference>